<feature type="region of interest" description="Disordered" evidence="2">
    <location>
        <begin position="195"/>
        <end position="311"/>
    </location>
</feature>
<accession>A0A5N6KG05</accession>
<dbReference type="PANTHER" id="PTHR11188">
    <property type="entry name" value="ARRESTIN DOMAIN CONTAINING PROTEIN"/>
    <property type="match status" value="1"/>
</dbReference>
<dbReference type="EMBL" id="VIGI01000003">
    <property type="protein sequence ID" value="KAB8302627.1"/>
    <property type="molecule type" value="Genomic_DNA"/>
</dbReference>
<dbReference type="Proteomes" id="UP000326757">
    <property type="component" value="Unassembled WGS sequence"/>
</dbReference>
<feature type="compositionally biased region" description="Basic and acidic residues" evidence="2">
    <location>
        <begin position="731"/>
        <end position="742"/>
    </location>
</feature>
<comment type="similarity">
    <text evidence="1">Belongs to the arrestin family. PalF/RIM8 subfamily.</text>
</comment>
<evidence type="ECO:0000259" key="3">
    <source>
        <dbReference type="SMART" id="SM01017"/>
    </source>
</evidence>
<dbReference type="GO" id="GO:0031625">
    <property type="term" value="F:ubiquitin protein ligase binding"/>
    <property type="evidence" value="ECO:0007669"/>
    <property type="project" value="TreeGrafter"/>
</dbReference>
<dbReference type="GO" id="GO:0005886">
    <property type="term" value="C:plasma membrane"/>
    <property type="evidence" value="ECO:0007669"/>
    <property type="project" value="TreeGrafter"/>
</dbReference>
<dbReference type="GO" id="GO:0030674">
    <property type="term" value="F:protein-macromolecule adaptor activity"/>
    <property type="evidence" value="ECO:0007669"/>
    <property type="project" value="TreeGrafter"/>
</dbReference>
<feature type="region of interest" description="Disordered" evidence="2">
    <location>
        <begin position="648"/>
        <end position="783"/>
    </location>
</feature>
<dbReference type="GO" id="GO:0070086">
    <property type="term" value="P:ubiquitin-dependent endocytosis"/>
    <property type="evidence" value="ECO:0007669"/>
    <property type="project" value="TreeGrafter"/>
</dbReference>
<comment type="caution">
    <text evidence="4">The sequence shown here is derived from an EMBL/GenBank/DDBJ whole genome shotgun (WGS) entry which is preliminary data.</text>
</comment>
<dbReference type="InterPro" id="IPR011021">
    <property type="entry name" value="Arrestin-like_N"/>
</dbReference>
<dbReference type="InterPro" id="IPR014752">
    <property type="entry name" value="Arrestin-like_C"/>
</dbReference>
<name>A0A5N6KG05_MONLA</name>
<feature type="compositionally biased region" description="Low complexity" evidence="2">
    <location>
        <begin position="272"/>
        <end position="287"/>
    </location>
</feature>
<feature type="compositionally biased region" description="Low complexity" evidence="2">
    <location>
        <begin position="1"/>
        <end position="17"/>
    </location>
</feature>
<dbReference type="Gene3D" id="2.60.40.640">
    <property type="match status" value="1"/>
</dbReference>
<feature type="compositionally biased region" description="Polar residues" evidence="2">
    <location>
        <begin position="235"/>
        <end position="271"/>
    </location>
</feature>
<evidence type="ECO:0000256" key="1">
    <source>
        <dbReference type="ARBA" id="ARBA00037950"/>
    </source>
</evidence>
<dbReference type="GO" id="GO:0005829">
    <property type="term" value="C:cytosol"/>
    <property type="evidence" value="ECO:0007669"/>
    <property type="project" value="TreeGrafter"/>
</dbReference>
<dbReference type="InterPro" id="IPR050357">
    <property type="entry name" value="Arrestin_domain-protein"/>
</dbReference>
<feature type="region of interest" description="Disordered" evidence="2">
    <location>
        <begin position="1"/>
        <end position="20"/>
    </location>
</feature>
<gene>
    <name evidence="4" type="ORF">EYC80_005996</name>
</gene>
<feature type="domain" description="Arrestin C-terminal-like" evidence="3">
    <location>
        <begin position="311"/>
        <end position="482"/>
    </location>
</feature>
<evidence type="ECO:0000313" key="4">
    <source>
        <dbReference type="EMBL" id="KAB8302627.1"/>
    </source>
</evidence>
<protein>
    <recommendedName>
        <fullName evidence="3">Arrestin C-terminal-like domain-containing protein</fullName>
    </recommendedName>
</protein>
<feature type="compositionally biased region" description="Low complexity" evidence="2">
    <location>
        <begin position="659"/>
        <end position="674"/>
    </location>
</feature>
<dbReference type="SUPFAM" id="SSF81296">
    <property type="entry name" value="E set domains"/>
    <property type="match status" value="1"/>
</dbReference>
<dbReference type="Pfam" id="PF00339">
    <property type="entry name" value="Arrestin_N"/>
    <property type="match status" value="1"/>
</dbReference>
<organism evidence="4 5">
    <name type="scientific">Monilinia laxa</name>
    <name type="common">Brown rot fungus</name>
    <name type="synonym">Sclerotinia laxa</name>
    <dbReference type="NCBI Taxonomy" id="61186"/>
    <lineage>
        <taxon>Eukaryota</taxon>
        <taxon>Fungi</taxon>
        <taxon>Dikarya</taxon>
        <taxon>Ascomycota</taxon>
        <taxon>Pezizomycotina</taxon>
        <taxon>Leotiomycetes</taxon>
        <taxon>Helotiales</taxon>
        <taxon>Sclerotiniaceae</taxon>
        <taxon>Monilinia</taxon>
    </lineage>
</organism>
<dbReference type="InterPro" id="IPR014756">
    <property type="entry name" value="Ig_E-set"/>
</dbReference>
<evidence type="ECO:0000313" key="5">
    <source>
        <dbReference type="Proteomes" id="UP000326757"/>
    </source>
</evidence>
<dbReference type="OrthoDB" id="7785529at2759"/>
<reference evidence="4 5" key="1">
    <citation type="submission" date="2019-06" db="EMBL/GenBank/DDBJ databases">
        <title>Genome Sequence of the Brown Rot Fungal Pathogen Monilinia laxa.</title>
        <authorList>
            <person name="De Miccolis Angelini R.M."/>
            <person name="Landi L."/>
            <person name="Abate D."/>
            <person name="Pollastro S."/>
            <person name="Romanazzi G."/>
            <person name="Faretra F."/>
        </authorList>
    </citation>
    <scope>NUCLEOTIDE SEQUENCE [LARGE SCALE GENOMIC DNA]</scope>
    <source>
        <strain evidence="4 5">Mlax316</strain>
    </source>
</reference>
<feature type="compositionally biased region" description="Basic and acidic residues" evidence="2">
    <location>
        <begin position="219"/>
        <end position="234"/>
    </location>
</feature>
<feature type="compositionally biased region" description="Polar residues" evidence="2">
    <location>
        <begin position="547"/>
        <end position="558"/>
    </location>
</feature>
<keyword evidence="5" id="KW-1185">Reference proteome</keyword>
<proteinExistence type="inferred from homology"/>
<dbReference type="InterPro" id="IPR011022">
    <property type="entry name" value="Arrestin_C-like"/>
</dbReference>
<dbReference type="PANTHER" id="PTHR11188:SF161">
    <property type="entry name" value="PH-RESPONSE REGULATOR PROTEIN PALF_RIM8"/>
    <property type="match status" value="1"/>
</dbReference>
<dbReference type="SMART" id="SM01017">
    <property type="entry name" value="Arrestin_C"/>
    <property type="match status" value="1"/>
</dbReference>
<feature type="region of interest" description="Disordered" evidence="2">
    <location>
        <begin position="533"/>
        <end position="564"/>
    </location>
</feature>
<sequence>MCANATSTTQSSPTASTGRSLFSRLTAPLKSRTRNLTDFHIEPLEPHRRYAPGDLVRGSVVLTVVKPVRITHLTVCLHGFVHVYKNANGANEPLPDTAAYASSNPMKSQYFGNGYCSLFQDEVTLCGEGRLEAGIYRFNYELEFPTKGVPTSVEFERGTISYQISSTITRPTTIAATSMCERKVELVERVDIGPLVPPRPRTISLEPISKRSKRKRSIKPKDRPVTCEHPDARSISDTTEATSPRQDESASQVGVSDNQIQPRSPAQSDVQSTFSTESTISSSTGLSFRLGPVPSVRSTRDSQGNSSNSMEDKTITATIELLKSGCLPGDYLPLKICIQHTKAIKSMHGIIITFYRQGRIDSAPPLSLFKDIKGKEAERLKHEEYYPKSKTGLGGLSLSSAGSTSVFRKDLSQTFAPLIVDPTTLTAQVTASVRVPEDCFPTIGGVPGQMVNFKYQVEVVVDLGGKLAGQQRHVPRIGTVSLPTTYGSTGNRSEGNASMLAAFGGSIVDTDHIRREKSVVACVFEVIVGTTDSTRNKTRHTGKQPAGSLNSRPVTPSLAQKPIHEEPFDHEYIQRAHTEYPNHPYQYYDPNYEESYTYGYNQNYDHHADQDVRYPPPSHTQIYVPAPEIEGQAGLSEKERIRRAEQRLLPSQPPDFQESSSSSSSAAVRGNAGPSAPPNPADEDLYTADGLPPPPRSQPADPSDSHTTESPPLGPSAPSLSDLTPHPPNVTDDKQELERQRLLAEASAPLEFPEVEEEGESSQQGAASAPDDHEPSAPIFHEEDEYGRGYAHEDFAGLRAGPESLPPSYERFIFITEYIATRHSTDENCTRKTCFNPFLIEKLACRSKHQHALKSSGQDY</sequence>
<evidence type="ECO:0000256" key="2">
    <source>
        <dbReference type="SAM" id="MobiDB-lite"/>
    </source>
</evidence>
<dbReference type="AlphaFoldDB" id="A0A5N6KG05"/>